<evidence type="ECO:0000313" key="2">
    <source>
        <dbReference type="EMBL" id="CAB4163015.1"/>
    </source>
</evidence>
<organism evidence="2">
    <name type="scientific">uncultured Caudovirales phage</name>
    <dbReference type="NCBI Taxonomy" id="2100421"/>
    <lineage>
        <taxon>Viruses</taxon>
        <taxon>Duplodnaviria</taxon>
        <taxon>Heunggongvirae</taxon>
        <taxon>Uroviricota</taxon>
        <taxon>Caudoviricetes</taxon>
        <taxon>Peduoviridae</taxon>
        <taxon>Maltschvirus</taxon>
        <taxon>Maltschvirus maltsch</taxon>
    </lineage>
</organism>
<reference evidence="2" key="1">
    <citation type="submission" date="2020-04" db="EMBL/GenBank/DDBJ databases">
        <authorList>
            <person name="Chiriac C."/>
            <person name="Salcher M."/>
            <person name="Ghai R."/>
            <person name="Kavagutti S V."/>
        </authorList>
    </citation>
    <scope>NUCLEOTIDE SEQUENCE</scope>
</reference>
<gene>
    <name evidence="1" type="ORF">UFOVP436_231</name>
    <name evidence="2" type="ORF">UFOVP784_231</name>
</gene>
<dbReference type="EMBL" id="LR796418">
    <property type="protein sequence ID" value="CAB4143771.1"/>
    <property type="molecule type" value="Genomic_DNA"/>
</dbReference>
<accession>A0A6J5P1A9</accession>
<sequence length="131" mass="14894">MSEPTIDFLNEDDEFNLFRKNIEIVLTSMAEKLEERLQQMDKSIESIEQQIATMVVGYGEQAVFMEALIGQINFAAPEAQKVFTDTLARSRREMLKVMKEGADGFLVGDDENLSTAIKDLVDEKLLNDEQQ</sequence>
<proteinExistence type="predicted"/>
<dbReference type="EMBL" id="LR796737">
    <property type="protein sequence ID" value="CAB4163015.1"/>
    <property type="molecule type" value="Genomic_DNA"/>
</dbReference>
<name>A0A6J5P1A9_9CAUD</name>
<protein>
    <submittedName>
        <fullName evidence="2">Uncharacterized protein</fullName>
    </submittedName>
</protein>
<evidence type="ECO:0000313" key="1">
    <source>
        <dbReference type="EMBL" id="CAB4143771.1"/>
    </source>
</evidence>